<keyword evidence="3" id="KW-1185">Reference proteome</keyword>
<feature type="compositionally biased region" description="Acidic residues" evidence="1">
    <location>
        <begin position="68"/>
        <end position="96"/>
    </location>
</feature>
<evidence type="ECO:0000313" key="3">
    <source>
        <dbReference type="Proteomes" id="UP001302274"/>
    </source>
</evidence>
<dbReference type="EMBL" id="JAYGJQ010000002">
    <property type="protein sequence ID" value="MEA9357388.1"/>
    <property type="molecule type" value="Genomic_DNA"/>
</dbReference>
<organism evidence="2 3">
    <name type="scientific">Bacteriovorax antarcticus</name>
    <dbReference type="NCBI Taxonomy" id="3088717"/>
    <lineage>
        <taxon>Bacteria</taxon>
        <taxon>Pseudomonadati</taxon>
        <taxon>Bdellovibrionota</taxon>
        <taxon>Bacteriovoracia</taxon>
        <taxon>Bacteriovoracales</taxon>
        <taxon>Bacteriovoracaceae</taxon>
        <taxon>Bacteriovorax</taxon>
    </lineage>
</organism>
<reference evidence="2 3" key="1">
    <citation type="submission" date="2023-11" db="EMBL/GenBank/DDBJ databases">
        <title>A Novel Polar Bacteriovorax (B. antarcticus) Isolated from the Biocrust in Antarctica.</title>
        <authorList>
            <person name="Mun W."/>
            <person name="Choi S.Y."/>
            <person name="Mitchell R.J."/>
        </authorList>
    </citation>
    <scope>NUCLEOTIDE SEQUENCE [LARGE SCALE GENOMIC DNA]</scope>
    <source>
        <strain evidence="2 3">PP10</strain>
    </source>
</reference>
<protein>
    <submittedName>
        <fullName evidence="2">Uncharacterized protein</fullName>
    </submittedName>
</protein>
<evidence type="ECO:0000313" key="2">
    <source>
        <dbReference type="EMBL" id="MEA9357388.1"/>
    </source>
</evidence>
<sequence>MARKSDTIGYKEFNKLTDHTDTHHDPLPSEVLFDDENINQLEETLMGMEYELEDLDELEDEEDHEIALELSDEELESDEDPEDVNADRSDEMDESAQFEGHHV</sequence>
<accession>A0ABU5VWE6</accession>
<feature type="region of interest" description="Disordered" evidence="1">
    <location>
        <begin position="68"/>
        <end position="103"/>
    </location>
</feature>
<proteinExistence type="predicted"/>
<comment type="caution">
    <text evidence="2">The sequence shown here is derived from an EMBL/GenBank/DDBJ whole genome shotgun (WGS) entry which is preliminary data.</text>
</comment>
<name>A0ABU5VWE6_9BACT</name>
<dbReference type="RefSeq" id="WP_323577384.1">
    <property type="nucleotide sequence ID" value="NZ_JAYGJQ010000002.1"/>
</dbReference>
<gene>
    <name evidence="2" type="ORF">SHI21_14270</name>
</gene>
<dbReference type="Proteomes" id="UP001302274">
    <property type="component" value="Unassembled WGS sequence"/>
</dbReference>
<evidence type="ECO:0000256" key="1">
    <source>
        <dbReference type="SAM" id="MobiDB-lite"/>
    </source>
</evidence>